<feature type="compositionally biased region" description="Polar residues" evidence="1">
    <location>
        <begin position="102"/>
        <end position="115"/>
    </location>
</feature>
<evidence type="ECO:0000313" key="2">
    <source>
        <dbReference type="EMBL" id="WEW58450.1"/>
    </source>
</evidence>
<proteinExistence type="predicted"/>
<feature type="region of interest" description="Disordered" evidence="1">
    <location>
        <begin position="70"/>
        <end position="115"/>
    </location>
</feature>
<evidence type="ECO:0000313" key="3">
    <source>
        <dbReference type="Proteomes" id="UP001219355"/>
    </source>
</evidence>
<dbReference type="AlphaFoldDB" id="A0AAF0II45"/>
<accession>A0AAF0II45</accession>
<keyword evidence="3" id="KW-1185">Reference proteome</keyword>
<feature type="compositionally biased region" description="Basic and acidic residues" evidence="1">
    <location>
        <begin position="70"/>
        <end position="81"/>
    </location>
</feature>
<organism evidence="2 3">
    <name type="scientific">Emydomyces testavorans</name>
    <dbReference type="NCBI Taxonomy" id="2070801"/>
    <lineage>
        <taxon>Eukaryota</taxon>
        <taxon>Fungi</taxon>
        <taxon>Dikarya</taxon>
        <taxon>Ascomycota</taxon>
        <taxon>Pezizomycotina</taxon>
        <taxon>Eurotiomycetes</taxon>
        <taxon>Eurotiomycetidae</taxon>
        <taxon>Onygenales</taxon>
        <taxon>Nannizziopsiaceae</taxon>
        <taxon>Emydomyces</taxon>
    </lineage>
</organism>
<gene>
    <name evidence="2" type="ORF">PRK78_003918</name>
</gene>
<evidence type="ECO:0000256" key="1">
    <source>
        <dbReference type="SAM" id="MobiDB-lite"/>
    </source>
</evidence>
<name>A0AAF0II45_9EURO</name>
<sequence>MSYTEMYMLAFVPNSGDLPSIGSVAENFARTEDTSFFDFITSSPEAESIRATFGEATYYSYVEQQLEIRNEKLAESQEHENHSRKHKFSATDNDTDGHSGIFESNRTTSLKSWTI</sequence>
<dbReference type="Proteomes" id="UP001219355">
    <property type="component" value="Chromosome 2"/>
</dbReference>
<dbReference type="EMBL" id="CP120628">
    <property type="protein sequence ID" value="WEW58450.1"/>
    <property type="molecule type" value="Genomic_DNA"/>
</dbReference>
<reference evidence="2" key="1">
    <citation type="submission" date="2023-03" db="EMBL/GenBank/DDBJ databases">
        <title>Emydomyces testavorans Genome Sequence.</title>
        <authorList>
            <person name="Hoyer L."/>
        </authorList>
    </citation>
    <scope>NUCLEOTIDE SEQUENCE</scope>
    <source>
        <strain evidence="2">16-2883</strain>
    </source>
</reference>
<protein>
    <submittedName>
        <fullName evidence="2">Uncharacterized protein</fullName>
    </submittedName>
</protein>